<comment type="similarity">
    <text evidence="1">Belongs to the 'phage' integrase family.</text>
</comment>
<dbReference type="PANTHER" id="PTHR30349:SF64">
    <property type="entry name" value="PROPHAGE INTEGRASE INTD-RELATED"/>
    <property type="match status" value="1"/>
</dbReference>
<dbReference type="InterPro" id="IPR004107">
    <property type="entry name" value="Integrase_SAM-like_N"/>
</dbReference>
<reference evidence="8 9" key="1">
    <citation type="submission" date="2017-03" db="EMBL/GenBank/DDBJ databases">
        <title>Whole genome sequences of fourteen strains of Bradyrhizobium canariense and one strain of Bradyrhizobium japonicum isolated from Lupinus (Papilionoideae: Genisteae) species in Algeria.</title>
        <authorList>
            <person name="Crovadore J."/>
            <person name="Chekireb D."/>
            <person name="Brachmann A."/>
            <person name="Chablais R."/>
            <person name="Cochard B."/>
            <person name="Lefort F."/>
        </authorList>
    </citation>
    <scope>NUCLEOTIDE SEQUENCE [LARGE SCALE GENOMIC DNA]</scope>
    <source>
        <strain evidence="8 9">UBMAN05</strain>
    </source>
</reference>
<dbReference type="RefSeq" id="WP_085383737.1">
    <property type="nucleotide sequence ID" value="NZ_NAFJ01000153.1"/>
</dbReference>
<dbReference type="PROSITE" id="PS51898">
    <property type="entry name" value="TYR_RECOMBINASE"/>
    <property type="match status" value="1"/>
</dbReference>
<dbReference type="SUPFAM" id="SSF56349">
    <property type="entry name" value="DNA breaking-rejoining enzymes"/>
    <property type="match status" value="1"/>
</dbReference>
<dbReference type="EMBL" id="NAFK01000138">
    <property type="protein sequence ID" value="OSJ33040.1"/>
    <property type="molecule type" value="Genomic_DNA"/>
</dbReference>
<dbReference type="Pfam" id="PF13495">
    <property type="entry name" value="Phage_int_SAM_4"/>
    <property type="match status" value="1"/>
</dbReference>
<proteinExistence type="inferred from homology"/>
<protein>
    <submittedName>
        <fullName evidence="8">Integrase</fullName>
    </submittedName>
</protein>
<evidence type="ECO:0000259" key="7">
    <source>
        <dbReference type="PROSITE" id="PS51900"/>
    </source>
</evidence>
<evidence type="ECO:0000256" key="4">
    <source>
        <dbReference type="ARBA" id="ARBA00023172"/>
    </source>
</evidence>
<feature type="domain" description="Tyr recombinase" evidence="6">
    <location>
        <begin position="101"/>
        <end position="274"/>
    </location>
</feature>
<dbReference type="Proteomes" id="UP000193884">
    <property type="component" value="Unassembled WGS sequence"/>
</dbReference>
<evidence type="ECO:0000256" key="3">
    <source>
        <dbReference type="ARBA" id="ARBA00023125"/>
    </source>
</evidence>
<organism evidence="8 9">
    <name type="scientific">Bradyrhizobium canariense</name>
    <dbReference type="NCBI Taxonomy" id="255045"/>
    <lineage>
        <taxon>Bacteria</taxon>
        <taxon>Pseudomonadati</taxon>
        <taxon>Pseudomonadota</taxon>
        <taxon>Alphaproteobacteria</taxon>
        <taxon>Hyphomicrobiales</taxon>
        <taxon>Nitrobacteraceae</taxon>
        <taxon>Bradyrhizobium</taxon>
    </lineage>
</organism>
<sequence length="287" mass="31977">MADLSPLRRRMIEDMTVRNLSPATQRSYISAVSKFSRYFGRSPERLELEDVRAFQVHLVSTDISWPALNQIIVCALRFFYGVTLGEALIPERIPYAREPRKLPVVLSADEVVQFLEAVSSLKSRAALTTAYAAGPRASEVAGLRIEDIDSTRGVIQVRHGKGAKDRNVMLSSQLLGILRTYWRLARPRLYLFPGRDEGHPIDPTVLHAACRSAVKAAGLTKRVTLHTLRHSFATHLLENGIDIRIIQVLLGHNNPSSTARYTQVATHTIRATQSPLDRVSLEVTPPA</sequence>
<dbReference type="InterPro" id="IPR050090">
    <property type="entry name" value="Tyrosine_recombinase_XerCD"/>
</dbReference>
<dbReference type="InterPro" id="IPR044068">
    <property type="entry name" value="CB"/>
</dbReference>
<dbReference type="PROSITE" id="PS51900">
    <property type="entry name" value="CB"/>
    <property type="match status" value="1"/>
</dbReference>
<dbReference type="InterPro" id="IPR002104">
    <property type="entry name" value="Integrase_catalytic"/>
</dbReference>
<gene>
    <name evidence="8" type="ORF">BST63_06425</name>
</gene>
<dbReference type="PANTHER" id="PTHR30349">
    <property type="entry name" value="PHAGE INTEGRASE-RELATED"/>
    <property type="match status" value="1"/>
</dbReference>
<evidence type="ECO:0000259" key="6">
    <source>
        <dbReference type="PROSITE" id="PS51898"/>
    </source>
</evidence>
<keyword evidence="2" id="KW-0229">DNA integration</keyword>
<dbReference type="InterPro" id="IPR013762">
    <property type="entry name" value="Integrase-like_cat_sf"/>
</dbReference>
<dbReference type="Gene3D" id="1.10.150.130">
    <property type="match status" value="1"/>
</dbReference>
<evidence type="ECO:0000313" key="8">
    <source>
        <dbReference type="EMBL" id="OSJ33040.1"/>
    </source>
</evidence>
<dbReference type="InterPro" id="IPR010998">
    <property type="entry name" value="Integrase_recombinase_N"/>
</dbReference>
<comment type="caution">
    <text evidence="8">The sequence shown here is derived from an EMBL/GenBank/DDBJ whole genome shotgun (WGS) entry which is preliminary data.</text>
</comment>
<evidence type="ECO:0000256" key="2">
    <source>
        <dbReference type="ARBA" id="ARBA00022908"/>
    </source>
</evidence>
<feature type="domain" description="Core-binding (CB)" evidence="7">
    <location>
        <begin position="2"/>
        <end position="83"/>
    </location>
</feature>
<evidence type="ECO:0000313" key="9">
    <source>
        <dbReference type="Proteomes" id="UP000193884"/>
    </source>
</evidence>
<dbReference type="Gene3D" id="1.10.443.10">
    <property type="entry name" value="Intergrase catalytic core"/>
    <property type="match status" value="1"/>
</dbReference>
<name>A0ABX3X8H3_9BRAD</name>
<dbReference type="Pfam" id="PF00589">
    <property type="entry name" value="Phage_integrase"/>
    <property type="match status" value="1"/>
</dbReference>
<keyword evidence="3 5" id="KW-0238">DNA-binding</keyword>
<accession>A0ABX3X8H3</accession>
<keyword evidence="9" id="KW-1185">Reference proteome</keyword>
<dbReference type="InterPro" id="IPR011010">
    <property type="entry name" value="DNA_brk_join_enz"/>
</dbReference>
<evidence type="ECO:0000256" key="5">
    <source>
        <dbReference type="PROSITE-ProRule" id="PRU01248"/>
    </source>
</evidence>
<dbReference type="CDD" id="cd01193">
    <property type="entry name" value="INT_IntI_C"/>
    <property type="match status" value="1"/>
</dbReference>
<keyword evidence="4" id="KW-0233">DNA recombination</keyword>
<evidence type="ECO:0000256" key="1">
    <source>
        <dbReference type="ARBA" id="ARBA00008857"/>
    </source>
</evidence>